<dbReference type="Pfam" id="PF01381">
    <property type="entry name" value="HTH_3"/>
    <property type="match status" value="1"/>
</dbReference>
<dbReference type="PANTHER" id="PTHR46558:SF11">
    <property type="entry name" value="HTH-TYPE TRANSCRIPTIONAL REGULATOR XRE"/>
    <property type="match status" value="1"/>
</dbReference>
<dbReference type="PROSITE" id="PS50943">
    <property type="entry name" value="HTH_CROC1"/>
    <property type="match status" value="1"/>
</dbReference>
<reference evidence="3 4" key="1">
    <citation type="submission" date="2019-08" db="EMBL/GenBank/DDBJ databases">
        <title>Isolation and enrichment of carboxydotrophic bacteria from anaerobic sludge for the production of bio-based chemicals from syngas.</title>
        <authorList>
            <person name="Antares A.L."/>
            <person name="Moreira J."/>
            <person name="Diender M."/>
            <person name="Parshina S.N."/>
            <person name="Stams A.J.M."/>
            <person name="Alves M."/>
            <person name="Alves J.I."/>
            <person name="Sousa D.Z."/>
        </authorList>
    </citation>
    <scope>NUCLEOTIDE SEQUENCE [LARGE SCALE GENOMIC DNA]</scope>
    <source>
        <strain evidence="3 4">JM</strain>
    </source>
</reference>
<dbReference type="InterPro" id="IPR010982">
    <property type="entry name" value="Lambda_DNA-bd_dom_sf"/>
</dbReference>
<evidence type="ECO:0000313" key="3">
    <source>
        <dbReference type="EMBL" id="TYC85559.1"/>
    </source>
</evidence>
<name>A0A5D0WN61_9FIRM</name>
<comment type="caution">
    <text evidence="3">The sequence shown here is derived from an EMBL/GenBank/DDBJ whole genome shotgun (WGS) entry which is preliminary data.</text>
</comment>
<feature type="domain" description="HTH cro/C1-type" evidence="2">
    <location>
        <begin position="25"/>
        <end position="79"/>
    </location>
</feature>
<organism evidence="3 4">
    <name type="scientific">Acetobacterium wieringae</name>
    <dbReference type="NCBI Taxonomy" id="52694"/>
    <lineage>
        <taxon>Bacteria</taxon>
        <taxon>Bacillati</taxon>
        <taxon>Bacillota</taxon>
        <taxon>Clostridia</taxon>
        <taxon>Eubacteriales</taxon>
        <taxon>Eubacteriaceae</taxon>
        <taxon>Acetobacterium</taxon>
    </lineage>
</organism>
<keyword evidence="1" id="KW-0238">DNA-binding</keyword>
<gene>
    <name evidence="3" type="ORF">FXB42_09305</name>
</gene>
<accession>A0A5D0WN61</accession>
<dbReference type="CDD" id="cd00093">
    <property type="entry name" value="HTH_XRE"/>
    <property type="match status" value="1"/>
</dbReference>
<dbReference type="AlphaFoldDB" id="A0A5D0WN61"/>
<sequence>MSIIMYLLHKGVNIMSTKSIFSERLNSLMKERGITQTILSDAVGITKQSISMYANAHRVPDIEIFKKMCDFFNVSADYFLGITDQITSDIDDKKIHEITGLSCEAIDILDYYNTHEGFHNSSAIIETINLLIENELPPKLINSLYEISEKMLLRDSLNSIEEIEELEAVIREKKRAFDQEQLHWSENHIPVLGSICDYININTVDEFIYITEDGILEKAELEAKSIDKYSIVRLNEMFEQTMSARIIERLKHIKKFKNGSRLDLCDSVNLIFE</sequence>
<dbReference type="GO" id="GO:0003677">
    <property type="term" value="F:DNA binding"/>
    <property type="evidence" value="ECO:0007669"/>
    <property type="project" value="UniProtKB-KW"/>
</dbReference>
<dbReference type="SUPFAM" id="SSF47413">
    <property type="entry name" value="lambda repressor-like DNA-binding domains"/>
    <property type="match status" value="1"/>
</dbReference>
<dbReference type="InterPro" id="IPR001387">
    <property type="entry name" value="Cro/C1-type_HTH"/>
</dbReference>
<evidence type="ECO:0000256" key="1">
    <source>
        <dbReference type="ARBA" id="ARBA00023125"/>
    </source>
</evidence>
<proteinExistence type="predicted"/>
<dbReference type="SMART" id="SM00530">
    <property type="entry name" value="HTH_XRE"/>
    <property type="match status" value="1"/>
</dbReference>
<dbReference type="Gene3D" id="1.10.260.40">
    <property type="entry name" value="lambda repressor-like DNA-binding domains"/>
    <property type="match status" value="1"/>
</dbReference>
<dbReference type="PANTHER" id="PTHR46558">
    <property type="entry name" value="TRACRIPTIONAL REGULATORY PROTEIN-RELATED-RELATED"/>
    <property type="match status" value="1"/>
</dbReference>
<dbReference type="EMBL" id="VSLA01000014">
    <property type="protein sequence ID" value="TYC85559.1"/>
    <property type="molecule type" value="Genomic_DNA"/>
</dbReference>
<protein>
    <submittedName>
        <fullName evidence="3">Helix-turn-helix transcriptional regulator</fullName>
    </submittedName>
</protein>
<dbReference type="Proteomes" id="UP000322619">
    <property type="component" value="Unassembled WGS sequence"/>
</dbReference>
<evidence type="ECO:0000313" key="4">
    <source>
        <dbReference type="Proteomes" id="UP000322619"/>
    </source>
</evidence>
<evidence type="ECO:0000259" key="2">
    <source>
        <dbReference type="PROSITE" id="PS50943"/>
    </source>
</evidence>